<reference evidence="1" key="1">
    <citation type="submission" date="2019-12" db="EMBL/GenBank/DDBJ databases">
        <title>Genome sequencing and annotation of Brassica cretica.</title>
        <authorList>
            <person name="Studholme D.J."/>
            <person name="Sarris P."/>
        </authorList>
    </citation>
    <scope>NUCLEOTIDE SEQUENCE</scope>
    <source>
        <strain evidence="1">PFS-109/04</strain>
        <tissue evidence="1">Leaf</tissue>
    </source>
</reference>
<accession>A0A8S9NWV0</accession>
<name>A0A8S9NWV0_BRACR</name>
<sequence>MANQTAVTTTQVHSPLFFSKVSSGPGDSQLLFKLIYFWKSRNNFKGGIFLGLEMLMIDEELPRGGATAQVSAPPSSWIEPSLCFTPSLLFKEALMCLAGDSSGKAIGRVLFKVWKFSPEREKHRKQEDSISHVSIFYRLRSVFWVALSPSLKDLSVDVCSRNSSSSITGSNPYP</sequence>
<dbReference type="EMBL" id="QGKX02001521">
    <property type="protein sequence ID" value="KAF3509448.1"/>
    <property type="molecule type" value="Genomic_DNA"/>
</dbReference>
<dbReference type="AlphaFoldDB" id="A0A8S9NWV0"/>
<evidence type="ECO:0000313" key="2">
    <source>
        <dbReference type="Proteomes" id="UP000712600"/>
    </source>
</evidence>
<protein>
    <submittedName>
        <fullName evidence="1">Uncharacterized protein</fullName>
    </submittedName>
</protein>
<gene>
    <name evidence="1" type="ORF">F2Q69_00009774</name>
</gene>
<evidence type="ECO:0000313" key="1">
    <source>
        <dbReference type="EMBL" id="KAF3509448.1"/>
    </source>
</evidence>
<comment type="caution">
    <text evidence="1">The sequence shown here is derived from an EMBL/GenBank/DDBJ whole genome shotgun (WGS) entry which is preliminary data.</text>
</comment>
<proteinExistence type="predicted"/>
<organism evidence="1 2">
    <name type="scientific">Brassica cretica</name>
    <name type="common">Mustard</name>
    <dbReference type="NCBI Taxonomy" id="69181"/>
    <lineage>
        <taxon>Eukaryota</taxon>
        <taxon>Viridiplantae</taxon>
        <taxon>Streptophyta</taxon>
        <taxon>Embryophyta</taxon>
        <taxon>Tracheophyta</taxon>
        <taxon>Spermatophyta</taxon>
        <taxon>Magnoliopsida</taxon>
        <taxon>eudicotyledons</taxon>
        <taxon>Gunneridae</taxon>
        <taxon>Pentapetalae</taxon>
        <taxon>rosids</taxon>
        <taxon>malvids</taxon>
        <taxon>Brassicales</taxon>
        <taxon>Brassicaceae</taxon>
        <taxon>Brassiceae</taxon>
        <taxon>Brassica</taxon>
    </lineage>
</organism>
<dbReference type="Proteomes" id="UP000712600">
    <property type="component" value="Unassembled WGS sequence"/>
</dbReference>